<feature type="signal peptide" evidence="1">
    <location>
        <begin position="1"/>
        <end position="19"/>
    </location>
</feature>
<evidence type="ECO:0000313" key="2">
    <source>
        <dbReference type="EMBL" id="ORD95173.1"/>
    </source>
</evidence>
<evidence type="ECO:0000313" key="3">
    <source>
        <dbReference type="Proteomes" id="UP000192639"/>
    </source>
</evidence>
<name>A0A1Y1S9L7_9MICR</name>
<sequence length="65" mass="6906">MVVCLRAVWSMSSLGSVQSTASRTSCTQSASQSHPTASARSCCFETFSGDLLLNILPLYAPMGNF</sequence>
<proteinExistence type="predicted"/>
<organism evidence="2 3">
    <name type="scientific">Enterospora canceri</name>
    <dbReference type="NCBI Taxonomy" id="1081671"/>
    <lineage>
        <taxon>Eukaryota</taxon>
        <taxon>Fungi</taxon>
        <taxon>Fungi incertae sedis</taxon>
        <taxon>Microsporidia</taxon>
        <taxon>Enterocytozoonidae</taxon>
        <taxon>Enterospora</taxon>
    </lineage>
</organism>
<keyword evidence="1" id="KW-0732">Signal</keyword>
<dbReference type="VEuPathDB" id="MicrosporidiaDB:ECANGB1_2609"/>
<evidence type="ECO:0000256" key="1">
    <source>
        <dbReference type="SAM" id="SignalP"/>
    </source>
</evidence>
<dbReference type="Proteomes" id="UP000192639">
    <property type="component" value="Unassembled WGS sequence"/>
</dbReference>
<dbReference type="EMBL" id="LWDP01000001">
    <property type="protein sequence ID" value="ORD95173.1"/>
    <property type="molecule type" value="Genomic_DNA"/>
</dbReference>
<gene>
    <name evidence="2" type="ORF">ECANGB1_2609</name>
</gene>
<evidence type="ECO:0008006" key="4">
    <source>
        <dbReference type="Google" id="ProtNLM"/>
    </source>
</evidence>
<feature type="chain" id="PRO_5012146620" description="Secreted protein" evidence="1">
    <location>
        <begin position="20"/>
        <end position="65"/>
    </location>
</feature>
<keyword evidence="3" id="KW-1185">Reference proteome</keyword>
<reference evidence="2 3" key="1">
    <citation type="journal article" date="2017" name="Environ. Microbiol.">
        <title>Decay of the glycolytic pathway and adaptation to intranuclear parasitism within Enterocytozoonidae microsporidia.</title>
        <authorList>
            <person name="Wiredu Boakye D."/>
            <person name="Jaroenlak P."/>
            <person name="Prachumwat A."/>
            <person name="Williams T.A."/>
            <person name="Bateman K.S."/>
            <person name="Itsathitphaisarn O."/>
            <person name="Sritunyalucksana K."/>
            <person name="Paszkiewicz K.H."/>
            <person name="Moore K.A."/>
            <person name="Stentiford G.D."/>
            <person name="Williams B.A."/>
        </authorList>
    </citation>
    <scope>NUCLEOTIDE SEQUENCE [LARGE SCALE GENOMIC DNA]</scope>
    <source>
        <strain evidence="2 3">GB1</strain>
    </source>
</reference>
<accession>A0A1Y1S9L7</accession>
<comment type="caution">
    <text evidence="2">The sequence shown here is derived from an EMBL/GenBank/DDBJ whole genome shotgun (WGS) entry which is preliminary data.</text>
</comment>
<dbReference type="AlphaFoldDB" id="A0A1Y1S9L7"/>
<protein>
    <recommendedName>
        <fullName evidence="4">Secreted protein</fullName>
    </recommendedName>
</protein>